<organism evidence="1 2">
    <name type="scientific">Panagrolaimus sp. PS1159</name>
    <dbReference type="NCBI Taxonomy" id="55785"/>
    <lineage>
        <taxon>Eukaryota</taxon>
        <taxon>Metazoa</taxon>
        <taxon>Ecdysozoa</taxon>
        <taxon>Nematoda</taxon>
        <taxon>Chromadorea</taxon>
        <taxon>Rhabditida</taxon>
        <taxon>Tylenchina</taxon>
        <taxon>Panagrolaimomorpha</taxon>
        <taxon>Panagrolaimoidea</taxon>
        <taxon>Panagrolaimidae</taxon>
        <taxon>Panagrolaimus</taxon>
    </lineage>
</organism>
<dbReference type="Proteomes" id="UP000887580">
    <property type="component" value="Unplaced"/>
</dbReference>
<protein>
    <submittedName>
        <fullName evidence="2">Uncharacterized protein</fullName>
    </submittedName>
</protein>
<evidence type="ECO:0000313" key="1">
    <source>
        <dbReference type="Proteomes" id="UP000887580"/>
    </source>
</evidence>
<proteinExistence type="predicted"/>
<sequence length="287" mass="31325">MFRLSIFPSTLFPYTTLFRSFRNKVVIITGSSTGIGEDVALGFAKEGANVVIHGQNEKRIQETVDKLHKINVGGNRILTVSGSLEDDSLAPKLIERTLKKFGKIDILVNNAGATCKPNTANNALENFDYLIKVNLRSIIHLTQLAVPHLEKTKGNIVNVSSAAAVRAFPDVTFYTLTKAALDHYTRNCALMYGPKGIRVNTINPGPVNTEIFSRHNPSDEVIQAHQKWVKETTALGHFAEVSEITPIILFLASDKASFVTGASWFADGGHSIHMTPIPPLTSSKSSV</sequence>
<accession>A0AC35EV52</accession>
<name>A0AC35EV52_9BILA</name>
<reference evidence="2" key="1">
    <citation type="submission" date="2022-11" db="UniProtKB">
        <authorList>
            <consortium name="WormBaseParasite"/>
        </authorList>
    </citation>
    <scope>IDENTIFICATION</scope>
</reference>
<evidence type="ECO:0000313" key="2">
    <source>
        <dbReference type="WBParaSite" id="PS1159_v2.g10264.t1"/>
    </source>
</evidence>
<dbReference type="WBParaSite" id="PS1159_v2.g10264.t1">
    <property type="protein sequence ID" value="PS1159_v2.g10264.t1"/>
    <property type="gene ID" value="PS1159_v2.g10264"/>
</dbReference>